<keyword evidence="1" id="KW-0812">Transmembrane</keyword>
<keyword evidence="1" id="KW-0472">Membrane</keyword>
<keyword evidence="1" id="KW-1133">Transmembrane helix</keyword>
<keyword evidence="3" id="KW-1185">Reference proteome</keyword>
<accession>A0AAN9N9Y7</accession>
<protein>
    <submittedName>
        <fullName evidence="2">Uncharacterized protein</fullName>
    </submittedName>
</protein>
<dbReference type="AlphaFoldDB" id="A0AAN9N9Y7"/>
<reference evidence="2 3" key="1">
    <citation type="submission" date="2024-01" db="EMBL/GenBank/DDBJ databases">
        <title>The genomes of 5 underutilized Papilionoideae crops provide insights into root nodulation and disease resistanc.</title>
        <authorList>
            <person name="Jiang F."/>
        </authorList>
    </citation>
    <scope>NUCLEOTIDE SEQUENCE [LARGE SCALE GENOMIC DNA]</scope>
    <source>
        <strain evidence="2">JINMINGXINNONG_FW02</strain>
        <tissue evidence="2">Leaves</tissue>
    </source>
</reference>
<name>A0AAN9N9Y7_PHACN</name>
<feature type="transmembrane region" description="Helical" evidence="1">
    <location>
        <begin position="58"/>
        <end position="80"/>
    </location>
</feature>
<evidence type="ECO:0000256" key="1">
    <source>
        <dbReference type="SAM" id="Phobius"/>
    </source>
</evidence>
<organism evidence="2 3">
    <name type="scientific">Phaseolus coccineus</name>
    <name type="common">Scarlet runner bean</name>
    <name type="synonym">Phaseolus multiflorus</name>
    <dbReference type="NCBI Taxonomy" id="3886"/>
    <lineage>
        <taxon>Eukaryota</taxon>
        <taxon>Viridiplantae</taxon>
        <taxon>Streptophyta</taxon>
        <taxon>Embryophyta</taxon>
        <taxon>Tracheophyta</taxon>
        <taxon>Spermatophyta</taxon>
        <taxon>Magnoliopsida</taxon>
        <taxon>eudicotyledons</taxon>
        <taxon>Gunneridae</taxon>
        <taxon>Pentapetalae</taxon>
        <taxon>rosids</taxon>
        <taxon>fabids</taxon>
        <taxon>Fabales</taxon>
        <taxon>Fabaceae</taxon>
        <taxon>Papilionoideae</taxon>
        <taxon>50 kb inversion clade</taxon>
        <taxon>NPAAA clade</taxon>
        <taxon>indigoferoid/millettioid clade</taxon>
        <taxon>Phaseoleae</taxon>
        <taxon>Phaseolus</taxon>
    </lineage>
</organism>
<comment type="caution">
    <text evidence="2">The sequence shown here is derived from an EMBL/GenBank/DDBJ whole genome shotgun (WGS) entry which is preliminary data.</text>
</comment>
<sequence length="119" mass="12675">MRVCSSSCCGALQGKFSLAGITTSHATLSNPPKEICPAILLQHSLQQCLKLGYGTNTLLEICLGSSLCVFFGCFLLWLHAGLPSRVAGIIFLLVGYRLGCIMSTCESCCCVCFFAGQRA</sequence>
<evidence type="ECO:0000313" key="2">
    <source>
        <dbReference type="EMBL" id="KAK7369147.1"/>
    </source>
</evidence>
<evidence type="ECO:0000313" key="3">
    <source>
        <dbReference type="Proteomes" id="UP001374584"/>
    </source>
</evidence>
<dbReference type="EMBL" id="JAYMYR010000004">
    <property type="protein sequence ID" value="KAK7369147.1"/>
    <property type="molecule type" value="Genomic_DNA"/>
</dbReference>
<feature type="transmembrane region" description="Helical" evidence="1">
    <location>
        <begin position="86"/>
        <end position="115"/>
    </location>
</feature>
<dbReference type="Proteomes" id="UP001374584">
    <property type="component" value="Unassembled WGS sequence"/>
</dbReference>
<gene>
    <name evidence="2" type="ORF">VNO80_11181</name>
</gene>
<proteinExistence type="predicted"/>